<evidence type="ECO:0000259" key="2">
    <source>
        <dbReference type="Pfam" id="PF25298"/>
    </source>
</evidence>
<dbReference type="AlphaFoldDB" id="A0AAN7VBY3"/>
<evidence type="ECO:0000256" key="1">
    <source>
        <dbReference type="SAM" id="Coils"/>
    </source>
</evidence>
<dbReference type="Gene3D" id="3.30.70.1820">
    <property type="entry name" value="L1 transposable element, RRM domain"/>
    <property type="match status" value="1"/>
</dbReference>
<protein>
    <recommendedName>
        <fullName evidence="2">FP protein C-terminal domain-containing protein</fullName>
    </recommendedName>
</protein>
<gene>
    <name evidence="3" type="ORF">RI129_008423</name>
</gene>
<dbReference type="EMBL" id="JAVRBK010000006">
    <property type="protein sequence ID" value="KAK5642256.1"/>
    <property type="molecule type" value="Genomic_DNA"/>
</dbReference>
<dbReference type="Proteomes" id="UP001329430">
    <property type="component" value="Chromosome 6"/>
</dbReference>
<dbReference type="Pfam" id="PF25298">
    <property type="entry name" value="Baculo_FP_2nd"/>
    <property type="match status" value="1"/>
</dbReference>
<reference evidence="3 4" key="1">
    <citation type="journal article" date="2024" name="Insects">
        <title>An Improved Chromosome-Level Genome Assembly of the Firefly Pyrocoelia pectoralis.</title>
        <authorList>
            <person name="Fu X."/>
            <person name="Meyer-Rochow V.B."/>
            <person name="Ballantyne L."/>
            <person name="Zhu X."/>
        </authorList>
    </citation>
    <scope>NUCLEOTIDE SEQUENCE [LARGE SCALE GENOMIC DNA]</scope>
    <source>
        <strain evidence="3">XCY_ONT2</strain>
    </source>
</reference>
<dbReference type="SUPFAM" id="SSF57903">
    <property type="entry name" value="FYVE/PHD zinc finger"/>
    <property type="match status" value="1"/>
</dbReference>
<evidence type="ECO:0000313" key="4">
    <source>
        <dbReference type="Proteomes" id="UP001329430"/>
    </source>
</evidence>
<keyword evidence="1" id="KW-0175">Coiled coil</keyword>
<comment type="caution">
    <text evidence="3">The sequence shown here is derived from an EMBL/GenBank/DDBJ whole genome shotgun (WGS) entry which is preliminary data.</text>
</comment>
<feature type="coiled-coil region" evidence="1">
    <location>
        <begin position="120"/>
        <end position="164"/>
    </location>
</feature>
<keyword evidence="4" id="KW-1185">Reference proteome</keyword>
<feature type="domain" description="FP protein C-terminal" evidence="2">
    <location>
        <begin position="267"/>
        <end position="317"/>
    </location>
</feature>
<dbReference type="InterPro" id="IPR004244">
    <property type="entry name" value="Transposase_22"/>
</dbReference>
<organism evidence="3 4">
    <name type="scientific">Pyrocoelia pectoralis</name>
    <dbReference type="NCBI Taxonomy" id="417401"/>
    <lineage>
        <taxon>Eukaryota</taxon>
        <taxon>Metazoa</taxon>
        <taxon>Ecdysozoa</taxon>
        <taxon>Arthropoda</taxon>
        <taxon>Hexapoda</taxon>
        <taxon>Insecta</taxon>
        <taxon>Pterygota</taxon>
        <taxon>Neoptera</taxon>
        <taxon>Endopterygota</taxon>
        <taxon>Coleoptera</taxon>
        <taxon>Polyphaga</taxon>
        <taxon>Elateriformia</taxon>
        <taxon>Elateroidea</taxon>
        <taxon>Lampyridae</taxon>
        <taxon>Lampyrinae</taxon>
        <taxon>Pyrocoelia</taxon>
    </lineage>
</organism>
<sequence>MPHLNCDKCQLKCGRYDIYVECKICNKLYHIKCIGMSQQQFEESATVYSCCTKEKTKTHEIMKALTTSVTDKTTSIQSQSQEPTLANIMSVLNIIRNEQAIIKDSVDNCHDRINECNQLLKQQEVRLSVCINKIEDVEAQQVALTKENIELKQKINDLEQYLRRNTVEIKGVPEARNENILTVVQAVGTVIGFDISKQMIDACHRIGAASQVNNTRPIIVKFVSRLDKDEFVSKRRVKRNLVVGDLLADIARLGRSDTPIYINDSLTQTNRILFFKANLFKKENNIKYLWCRNGKILMRQEDKSRVYEIRTEKDFNDVH</sequence>
<dbReference type="InterPro" id="IPR057251">
    <property type="entry name" value="FP_C"/>
</dbReference>
<dbReference type="PANTHER" id="PTHR11505">
    <property type="entry name" value="L1 TRANSPOSABLE ELEMENT-RELATED"/>
    <property type="match status" value="1"/>
</dbReference>
<proteinExistence type="predicted"/>
<evidence type="ECO:0000313" key="3">
    <source>
        <dbReference type="EMBL" id="KAK5642256.1"/>
    </source>
</evidence>
<dbReference type="InterPro" id="IPR011011">
    <property type="entry name" value="Znf_FYVE_PHD"/>
</dbReference>
<accession>A0AAN7VBY3</accession>
<name>A0AAN7VBY3_9COLE</name>